<evidence type="ECO:0000313" key="3">
    <source>
        <dbReference type="EMBL" id="MBE9664136.1"/>
    </source>
</evidence>
<dbReference type="InterPro" id="IPR051781">
    <property type="entry name" value="Metallo-dep_Hydrolase"/>
</dbReference>
<dbReference type="InterPro" id="IPR006680">
    <property type="entry name" value="Amidohydro-rel"/>
</dbReference>
<sequence>MKTLFFALAFFANLTSFAQSQKFDLMIKNANVFDSRTGKVLKGRTILIKSGIITEVTGSAVKYIVTKTIDAAGKLVSPGYIDTHIHPTDVFRSYGPLLEYLPKDSLDLYRQRITDTYLPYGITTGMIMGHSEKWLPNIYGWQNAPAADQLDLYTVGGAMVSNQTRTPYINHSMVNSPAEAKQKVLEYYMLGLKHIKLYWKLKRPEFEAAFKTADSLHMKVYAHVDQNVMQIDTALKIGVRNYEHALTLVNSVWDAANDEAAFRAEMKKFYKPGAEKNGQLERLEMFRFIHDRRPEAMNVLIDRLLKNKATLSTSIHLMAEPFGAAYLINKPDTSLNLAQLARCKENIKIFMTYVKQASDKGLTLRMGTDWPNGGQAFISEQLLLADHGFSTARILQIATINGATALGLDDRYGSVAKGKKADLLIWDKSPFDNAKNFSATKTIIKDGVVYAGKTVNTN</sequence>
<dbReference type="PANTHER" id="PTHR43135">
    <property type="entry name" value="ALPHA-D-RIBOSE 1-METHYLPHOSPHONATE 5-TRIPHOSPHATE DIPHOSPHATASE"/>
    <property type="match status" value="1"/>
</dbReference>
<dbReference type="Proteomes" id="UP000622475">
    <property type="component" value="Unassembled WGS sequence"/>
</dbReference>
<keyword evidence="4" id="KW-1185">Reference proteome</keyword>
<dbReference type="Pfam" id="PF01979">
    <property type="entry name" value="Amidohydro_1"/>
    <property type="match status" value="1"/>
</dbReference>
<feature type="signal peptide" evidence="1">
    <location>
        <begin position="1"/>
        <end position="18"/>
    </location>
</feature>
<evidence type="ECO:0000313" key="4">
    <source>
        <dbReference type="Proteomes" id="UP000622475"/>
    </source>
</evidence>
<gene>
    <name evidence="3" type="ORF">IRJ16_19805</name>
</gene>
<dbReference type="GO" id="GO:0016810">
    <property type="term" value="F:hydrolase activity, acting on carbon-nitrogen (but not peptide) bonds"/>
    <property type="evidence" value="ECO:0007669"/>
    <property type="project" value="InterPro"/>
</dbReference>
<reference evidence="3" key="1">
    <citation type="submission" date="2020-10" db="EMBL/GenBank/DDBJ databases">
        <title>Mucilaginibacter mali sp. nov., isolated from rhizosphere soil of apple orchard.</title>
        <authorList>
            <person name="Lee J.-S."/>
            <person name="Kim H.S."/>
            <person name="Kim J.-S."/>
        </authorList>
    </citation>
    <scope>NUCLEOTIDE SEQUENCE</scope>
    <source>
        <strain evidence="3">KCTC 22746</strain>
    </source>
</reference>
<dbReference type="SUPFAM" id="SSF51338">
    <property type="entry name" value="Composite domain of metallo-dependent hydrolases"/>
    <property type="match status" value="1"/>
</dbReference>
<feature type="domain" description="Amidohydrolase-related" evidence="2">
    <location>
        <begin position="76"/>
        <end position="446"/>
    </location>
</feature>
<keyword evidence="1" id="KW-0732">Signal</keyword>
<accession>A0A929KYQ4</accession>
<dbReference type="InterPro" id="IPR011059">
    <property type="entry name" value="Metal-dep_hydrolase_composite"/>
</dbReference>
<feature type="chain" id="PRO_5038126719" evidence="1">
    <location>
        <begin position="19"/>
        <end position="458"/>
    </location>
</feature>
<dbReference type="InterPro" id="IPR032466">
    <property type="entry name" value="Metal_Hydrolase"/>
</dbReference>
<dbReference type="SUPFAM" id="SSF51556">
    <property type="entry name" value="Metallo-dependent hydrolases"/>
    <property type="match status" value="1"/>
</dbReference>
<dbReference type="RefSeq" id="WP_194113377.1">
    <property type="nucleotide sequence ID" value="NZ_JADFFL010000009.1"/>
</dbReference>
<organism evidence="3 4">
    <name type="scientific">Mucilaginibacter myungsuensis</name>
    <dbReference type="NCBI Taxonomy" id="649104"/>
    <lineage>
        <taxon>Bacteria</taxon>
        <taxon>Pseudomonadati</taxon>
        <taxon>Bacteroidota</taxon>
        <taxon>Sphingobacteriia</taxon>
        <taxon>Sphingobacteriales</taxon>
        <taxon>Sphingobacteriaceae</taxon>
        <taxon>Mucilaginibacter</taxon>
    </lineage>
</organism>
<dbReference type="AlphaFoldDB" id="A0A929KYQ4"/>
<dbReference type="Gene3D" id="2.30.40.10">
    <property type="entry name" value="Urease, subunit C, domain 1"/>
    <property type="match status" value="2"/>
</dbReference>
<evidence type="ECO:0000256" key="1">
    <source>
        <dbReference type="SAM" id="SignalP"/>
    </source>
</evidence>
<evidence type="ECO:0000259" key="2">
    <source>
        <dbReference type="Pfam" id="PF01979"/>
    </source>
</evidence>
<comment type="caution">
    <text evidence="3">The sequence shown here is derived from an EMBL/GenBank/DDBJ whole genome shotgun (WGS) entry which is preliminary data.</text>
</comment>
<dbReference type="PANTHER" id="PTHR43135:SF3">
    <property type="entry name" value="ALPHA-D-RIBOSE 1-METHYLPHOSPHONATE 5-TRIPHOSPHATE DIPHOSPHATASE"/>
    <property type="match status" value="1"/>
</dbReference>
<dbReference type="EMBL" id="JADFFL010000009">
    <property type="protein sequence ID" value="MBE9664136.1"/>
    <property type="molecule type" value="Genomic_DNA"/>
</dbReference>
<dbReference type="Gene3D" id="3.20.20.140">
    <property type="entry name" value="Metal-dependent hydrolases"/>
    <property type="match status" value="2"/>
</dbReference>
<protein>
    <submittedName>
        <fullName evidence="3">Amidohydrolase family protein</fullName>
    </submittedName>
</protein>
<name>A0A929KYQ4_9SPHI</name>
<proteinExistence type="predicted"/>